<dbReference type="EMBL" id="UGOW01000001">
    <property type="protein sequence ID" value="STY17466.1"/>
    <property type="molecule type" value="Genomic_DNA"/>
</dbReference>
<evidence type="ECO:0000313" key="3">
    <source>
        <dbReference type="Proteomes" id="UP000054639"/>
    </source>
</evidence>
<dbReference type="Proteomes" id="UP000254230">
    <property type="component" value="Unassembled WGS sequence"/>
</dbReference>
<dbReference type="OrthoDB" id="5639087at2"/>
<dbReference type="EMBL" id="LNYR01000012">
    <property type="protein sequence ID" value="KTD51288.1"/>
    <property type="molecule type" value="Genomic_DNA"/>
</dbReference>
<accession>A0A378KT24</accession>
<dbReference type="RefSeq" id="WP_058473672.1">
    <property type="nucleotide sequence ID" value="NZ_CAAAIL010000003.1"/>
</dbReference>
<evidence type="ECO:0000313" key="4">
    <source>
        <dbReference type="Proteomes" id="UP000254230"/>
    </source>
</evidence>
<evidence type="ECO:0000313" key="2">
    <source>
        <dbReference type="EMBL" id="STY17466.1"/>
    </source>
</evidence>
<reference evidence="1 3" key="1">
    <citation type="submission" date="2015-11" db="EMBL/GenBank/DDBJ databases">
        <title>Genomic analysis of 38 Legionella species identifies large and diverse effector repertoires.</title>
        <authorList>
            <person name="Burstein D."/>
            <person name="Amaro F."/>
            <person name="Zusman T."/>
            <person name="Lifshitz Z."/>
            <person name="Cohen O."/>
            <person name="Gilbert J.A."/>
            <person name="Pupko T."/>
            <person name="Shuman H.A."/>
            <person name="Segal G."/>
        </authorList>
    </citation>
    <scope>NUCLEOTIDE SEQUENCE [LARGE SCALE GENOMIC DNA]</scope>
    <source>
        <strain evidence="1 3">ATCC 49507</strain>
    </source>
</reference>
<name>A0A378KT24_9GAMM</name>
<gene>
    <name evidence="1" type="ORF">Lqua_1515</name>
    <name evidence="2" type="ORF">NCTC12376_01265</name>
</gene>
<keyword evidence="3" id="KW-1185">Reference proteome</keyword>
<organism evidence="2 4">
    <name type="scientific">Legionella quateirensis</name>
    <dbReference type="NCBI Taxonomy" id="45072"/>
    <lineage>
        <taxon>Bacteria</taxon>
        <taxon>Pseudomonadati</taxon>
        <taxon>Pseudomonadota</taxon>
        <taxon>Gammaproteobacteria</taxon>
        <taxon>Legionellales</taxon>
        <taxon>Legionellaceae</taxon>
        <taxon>Legionella</taxon>
    </lineage>
</organism>
<dbReference type="STRING" id="45072.Lqua_1515"/>
<proteinExistence type="predicted"/>
<dbReference type="AlphaFoldDB" id="A0A378KT24"/>
<sequence>MATLNTLLQTCSDNDEKLEFMFDSFERIKIKVDEVLTFGAFNSAEVIRARNKYVEQMKMAERNRFFRAHFEEADLQAIPAILAGYKIFEDDSKSITSSPELHYEELFKIGYLYGTGTCEIFSIVGAYFMALEFELDLSLETLYSDSSHTYIRVHTNPEYIIDFWGPMLCFYDDTVSWNEFFGQDLLRNEKATIKKHVTFNSEQLIQLGHKIFTQDNLAQRSIIHKEINEQVHFESPSTLSC</sequence>
<reference evidence="2 4" key="2">
    <citation type="submission" date="2018-06" db="EMBL/GenBank/DDBJ databases">
        <authorList>
            <consortium name="Pathogen Informatics"/>
            <person name="Doyle S."/>
        </authorList>
    </citation>
    <scope>NUCLEOTIDE SEQUENCE [LARGE SCALE GENOMIC DNA]</scope>
    <source>
        <strain evidence="2 4">NCTC12376</strain>
    </source>
</reference>
<dbReference type="Proteomes" id="UP000054639">
    <property type="component" value="Unassembled WGS sequence"/>
</dbReference>
<protein>
    <submittedName>
        <fullName evidence="2">Uncharacterized protein</fullName>
    </submittedName>
</protein>
<evidence type="ECO:0000313" key="1">
    <source>
        <dbReference type="EMBL" id="KTD51288.1"/>
    </source>
</evidence>